<evidence type="ECO:0000313" key="2">
    <source>
        <dbReference type="Proteomes" id="UP000658131"/>
    </source>
</evidence>
<evidence type="ECO:0000313" key="1">
    <source>
        <dbReference type="EMBL" id="MBC8576332.1"/>
    </source>
</evidence>
<proteinExistence type="predicted"/>
<dbReference type="RefSeq" id="WP_262399862.1">
    <property type="nucleotide sequence ID" value="NZ_JACRTB010000010.1"/>
</dbReference>
<dbReference type="Proteomes" id="UP000658131">
    <property type="component" value="Unassembled WGS sequence"/>
</dbReference>
<sequence>MNDTLGALYDSLYTPPVMAGTDREAMRANRALLRERLAVGDRRIVLRIVKELELTALGRSYDSFICGRVE</sequence>
<comment type="caution">
    <text evidence="1">The sequence shown here is derived from an EMBL/GenBank/DDBJ whole genome shotgun (WGS) entry which is preliminary data.</text>
</comment>
<keyword evidence="2" id="KW-1185">Reference proteome</keyword>
<gene>
    <name evidence="1" type="ORF">H8717_07930</name>
</gene>
<reference evidence="1 2" key="1">
    <citation type="submission" date="2020-08" db="EMBL/GenBank/DDBJ databases">
        <title>Genome public.</title>
        <authorList>
            <person name="Liu C."/>
            <person name="Sun Q."/>
        </authorList>
    </citation>
    <scope>NUCLEOTIDE SEQUENCE [LARGE SCALE GENOMIC DNA]</scope>
    <source>
        <strain evidence="1 2">BX1</strain>
    </source>
</reference>
<organism evidence="1 2">
    <name type="scientific">Yanshouia hominis</name>
    <dbReference type="NCBI Taxonomy" id="2763673"/>
    <lineage>
        <taxon>Bacteria</taxon>
        <taxon>Bacillati</taxon>
        <taxon>Bacillota</taxon>
        <taxon>Clostridia</taxon>
        <taxon>Eubacteriales</taxon>
        <taxon>Oscillospiraceae</taxon>
        <taxon>Yanshouia</taxon>
    </lineage>
</organism>
<name>A0ABR7NIT9_9FIRM</name>
<dbReference type="EMBL" id="JACRTB010000010">
    <property type="protein sequence ID" value="MBC8576332.1"/>
    <property type="molecule type" value="Genomic_DNA"/>
</dbReference>
<protein>
    <submittedName>
        <fullName evidence="1">Uncharacterized protein</fullName>
    </submittedName>
</protein>
<accession>A0ABR7NIT9</accession>